<organism evidence="3 4">
    <name type="scientific">Flagellimonas flava</name>
    <dbReference type="NCBI Taxonomy" id="570519"/>
    <lineage>
        <taxon>Bacteria</taxon>
        <taxon>Pseudomonadati</taxon>
        <taxon>Bacteroidota</taxon>
        <taxon>Flavobacteriia</taxon>
        <taxon>Flavobacteriales</taxon>
        <taxon>Flavobacteriaceae</taxon>
        <taxon>Flagellimonas</taxon>
    </lineage>
</organism>
<feature type="region of interest" description="Disordered" evidence="1">
    <location>
        <begin position="105"/>
        <end position="139"/>
    </location>
</feature>
<dbReference type="EMBL" id="FQWL01000002">
    <property type="protein sequence ID" value="SHG50664.1"/>
    <property type="molecule type" value="Genomic_DNA"/>
</dbReference>
<dbReference type="RefSeq" id="WP_073177950.1">
    <property type="nucleotide sequence ID" value="NZ_FQWL01000002.1"/>
</dbReference>
<evidence type="ECO:0000313" key="3">
    <source>
        <dbReference type="EMBL" id="SHG50664.1"/>
    </source>
</evidence>
<sequence>MKRTVTFILALLFLSCGEEVIEKPENLIPKEEMVNILHDLALLKSAQNNIKPILEHKELTIMEFLYQKYQIDSARLAQSDLYYASIPLEYQAIYEEIDARLEKRKKAMEGRTKKRNDSVREAGKRRKDSIKTLREAKED</sequence>
<dbReference type="InterPro" id="IPR025381">
    <property type="entry name" value="DUF4296"/>
</dbReference>
<keyword evidence="4" id="KW-1185">Reference proteome</keyword>
<dbReference type="OrthoDB" id="1525222at2"/>
<evidence type="ECO:0000259" key="2">
    <source>
        <dbReference type="Pfam" id="PF14129"/>
    </source>
</evidence>
<dbReference type="Pfam" id="PF14129">
    <property type="entry name" value="DUF4296"/>
    <property type="match status" value="1"/>
</dbReference>
<name>A0A1M5KCL9_9FLAO</name>
<feature type="compositionally biased region" description="Basic and acidic residues" evidence="1">
    <location>
        <begin position="105"/>
        <end position="122"/>
    </location>
</feature>
<dbReference type="Proteomes" id="UP000184532">
    <property type="component" value="Unassembled WGS sequence"/>
</dbReference>
<feature type="compositionally biased region" description="Basic and acidic residues" evidence="1">
    <location>
        <begin position="129"/>
        <end position="139"/>
    </location>
</feature>
<feature type="domain" description="DUF4296" evidence="2">
    <location>
        <begin position="24"/>
        <end position="106"/>
    </location>
</feature>
<reference evidence="4" key="1">
    <citation type="submission" date="2016-11" db="EMBL/GenBank/DDBJ databases">
        <authorList>
            <person name="Varghese N."/>
            <person name="Submissions S."/>
        </authorList>
    </citation>
    <scope>NUCLEOTIDE SEQUENCE [LARGE SCALE GENOMIC DNA]</scope>
    <source>
        <strain evidence="4">DSM 22638</strain>
    </source>
</reference>
<evidence type="ECO:0000256" key="1">
    <source>
        <dbReference type="SAM" id="MobiDB-lite"/>
    </source>
</evidence>
<evidence type="ECO:0000313" key="4">
    <source>
        <dbReference type="Proteomes" id="UP000184532"/>
    </source>
</evidence>
<dbReference type="STRING" id="570519.SAMN04488116_1512"/>
<dbReference type="PROSITE" id="PS51257">
    <property type="entry name" value="PROKAR_LIPOPROTEIN"/>
    <property type="match status" value="1"/>
</dbReference>
<accession>A0A1M5KCL9</accession>
<dbReference type="AlphaFoldDB" id="A0A1M5KCL9"/>
<protein>
    <recommendedName>
        <fullName evidence="2">DUF4296 domain-containing protein</fullName>
    </recommendedName>
</protein>
<gene>
    <name evidence="3" type="ORF">SAMN04488116_1512</name>
</gene>
<proteinExistence type="predicted"/>